<feature type="compositionally biased region" description="Acidic residues" evidence="1">
    <location>
        <begin position="94"/>
        <end position="109"/>
    </location>
</feature>
<dbReference type="GeneID" id="110797215"/>
<reference evidence="3" key="2">
    <citation type="submission" date="2025-08" db="UniProtKB">
        <authorList>
            <consortium name="RefSeq"/>
        </authorList>
    </citation>
    <scope>IDENTIFICATION</scope>
    <source>
        <tissue evidence="3">Leaf</tissue>
    </source>
</reference>
<protein>
    <recommendedName>
        <fullName evidence="4">Aspartic peptidase DDI1-type domain-containing protein</fullName>
    </recommendedName>
</protein>
<dbReference type="CDD" id="cd00303">
    <property type="entry name" value="retropepsin_like"/>
    <property type="match status" value="1"/>
</dbReference>
<gene>
    <name evidence="3" type="primary">LOC110797215</name>
</gene>
<reference evidence="2" key="1">
    <citation type="journal article" date="2021" name="Nat. Commun.">
        <title>Genomic analyses provide insights into spinach domestication and the genetic basis of agronomic traits.</title>
        <authorList>
            <person name="Cai X."/>
            <person name="Sun X."/>
            <person name="Xu C."/>
            <person name="Sun H."/>
            <person name="Wang X."/>
            <person name="Ge C."/>
            <person name="Zhang Z."/>
            <person name="Wang Q."/>
            <person name="Fei Z."/>
            <person name="Jiao C."/>
            <person name="Wang Q."/>
        </authorList>
    </citation>
    <scope>NUCLEOTIDE SEQUENCE [LARGE SCALE GENOMIC DNA]</scope>
    <source>
        <strain evidence="2">cv. Varoflay</strain>
    </source>
</reference>
<evidence type="ECO:0008006" key="4">
    <source>
        <dbReference type="Google" id="ProtNLM"/>
    </source>
</evidence>
<dbReference type="PANTHER" id="PTHR33067:SF31">
    <property type="entry name" value="RNA-DIRECTED DNA POLYMERASE"/>
    <property type="match status" value="1"/>
</dbReference>
<evidence type="ECO:0000313" key="3">
    <source>
        <dbReference type="RefSeq" id="XP_056691813.1"/>
    </source>
</evidence>
<keyword evidence="2" id="KW-1185">Reference proteome</keyword>
<feature type="region of interest" description="Disordered" evidence="1">
    <location>
        <begin position="77"/>
        <end position="122"/>
    </location>
</feature>
<dbReference type="Gene3D" id="2.40.70.10">
    <property type="entry name" value="Acid Proteases"/>
    <property type="match status" value="1"/>
</dbReference>
<sequence length="380" mass="42283">MESFVGAQVKKNVEFEDGFKQSNTHLRMIETQSAQLANTIKEQQVHTSLPPQGQPPKQMYAIMTRSGKILDDVPRANEVSKSNGKDQEGVVESSDNDVVEEEPPIDDVGDTPIPKEATLLPLPTPKLPYPQRFLGKKLDDQFSKFLDVISKLHVSLSLTEALKQMPRHSRFMRDVLNGKRSCEPKETVQLTESCSALIQHSFPPKLNDPGRFSIPCSIQKHKFDNALCDLGASVSILPYKTYEKLNLGDLSPTAMSLQLADRSVMLPLGRIEDVPLVVGKLTFLVDFCDNELSRSSPDDKEVHVIPRVFDDKFDDVITIPEIFGMHIDGDVGAKTSKVIHESANKAKTPKKAKKPKKAKEKLGGGLFGWHLMNGDVELFE</sequence>
<evidence type="ECO:0000313" key="2">
    <source>
        <dbReference type="Proteomes" id="UP000813463"/>
    </source>
</evidence>
<dbReference type="RefSeq" id="XP_056691813.1">
    <property type="nucleotide sequence ID" value="XM_056835835.1"/>
</dbReference>
<dbReference type="Proteomes" id="UP000813463">
    <property type="component" value="Chromosome 2"/>
</dbReference>
<dbReference type="PANTHER" id="PTHR33067">
    <property type="entry name" value="RNA-DIRECTED DNA POLYMERASE-RELATED"/>
    <property type="match status" value="1"/>
</dbReference>
<organism evidence="2 3">
    <name type="scientific">Spinacia oleracea</name>
    <name type="common">Spinach</name>
    <dbReference type="NCBI Taxonomy" id="3562"/>
    <lineage>
        <taxon>Eukaryota</taxon>
        <taxon>Viridiplantae</taxon>
        <taxon>Streptophyta</taxon>
        <taxon>Embryophyta</taxon>
        <taxon>Tracheophyta</taxon>
        <taxon>Spermatophyta</taxon>
        <taxon>Magnoliopsida</taxon>
        <taxon>eudicotyledons</taxon>
        <taxon>Gunneridae</taxon>
        <taxon>Pentapetalae</taxon>
        <taxon>Caryophyllales</taxon>
        <taxon>Chenopodiaceae</taxon>
        <taxon>Chenopodioideae</taxon>
        <taxon>Anserineae</taxon>
        <taxon>Spinacia</taxon>
    </lineage>
</organism>
<accession>A0ABM3R878</accession>
<name>A0ABM3R878_SPIOL</name>
<dbReference type="InterPro" id="IPR021109">
    <property type="entry name" value="Peptidase_aspartic_dom_sf"/>
</dbReference>
<evidence type="ECO:0000256" key="1">
    <source>
        <dbReference type="SAM" id="MobiDB-lite"/>
    </source>
</evidence>
<proteinExistence type="predicted"/>